<feature type="compositionally biased region" description="Basic residues" evidence="1">
    <location>
        <begin position="55"/>
        <end position="68"/>
    </location>
</feature>
<keyword evidence="4" id="KW-1185">Reference proteome</keyword>
<gene>
    <name evidence="2" type="ORF">BXYJ_LOCUS10238</name>
</gene>
<evidence type="ECO:0000313" key="5">
    <source>
        <dbReference type="WBParaSite" id="BXY_0188900.1"/>
    </source>
</evidence>
<protein>
    <submittedName>
        <fullName evidence="2">(pine wood nematode) hypothetical protein</fullName>
    </submittedName>
</protein>
<dbReference type="WBParaSite" id="BXY_0188900.1">
    <property type="protein sequence ID" value="BXY_0188900.1"/>
    <property type="gene ID" value="BXY_0188900"/>
</dbReference>
<dbReference type="Proteomes" id="UP000095284">
    <property type="component" value="Unplaced"/>
</dbReference>
<reference evidence="5" key="1">
    <citation type="submission" date="2016-11" db="UniProtKB">
        <authorList>
            <consortium name="WormBaseParasite"/>
        </authorList>
    </citation>
    <scope>IDENTIFICATION</scope>
</reference>
<evidence type="ECO:0000313" key="2">
    <source>
        <dbReference type="EMBL" id="CAD5228025.1"/>
    </source>
</evidence>
<evidence type="ECO:0000313" key="3">
    <source>
        <dbReference type="Proteomes" id="UP000095284"/>
    </source>
</evidence>
<dbReference type="Proteomes" id="UP000659654">
    <property type="component" value="Unassembled WGS sequence"/>
</dbReference>
<dbReference type="EMBL" id="CAJFDI010000004">
    <property type="protein sequence ID" value="CAD5228025.1"/>
    <property type="molecule type" value="Genomic_DNA"/>
</dbReference>
<accession>A0A1I7RMF4</accession>
<feature type="region of interest" description="Disordered" evidence="1">
    <location>
        <begin position="45"/>
        <end position="68"/>
    </location>
</feature>
<name>A0A1I7RMF4_BURXY</name>
<reference evidence="2" key="2">
    <citation type="submission" date="2020-09" db="EMBL/GenBank/DDBJ databases">
        <authorList>
            <person name="Kikuchi T."/>
        </authorList>
    </citation>
    <scope>NUCLEOTIDE SEQUENCE</scope>
    <source>
        <strain evidence="2">Ka4C1</strain>
    </source>
</reference>
<dbReference type="Proteomes" id="UP000582659">
    <property type="component" value="Unassembled WGS sequence"/>
</dbReference>
<dbReference type="AlphaFoldDB" id="A0A1I7RMF4"/>
<sequence>MPNVASLVPKQERGQPKDDIRRMKIRGVMPQPKEEDKILELMLQRTTTITPPPVRRLHTRRPLKQRKS</sequence>
<proteinExistence type="predicted"/>
<evidence type="ECO:0000256" key="1">
    <source>
        <dbReference type="SAM" id="MobiDB-lite"/>
    </source>
</evidence>
<evidence type="ECO:0000313" key="4">
    <source>
        <dbReference type="Proteomes" id="UP000659654"/>
    </source>
</evidence>
<dbReference type="EMBL" id="CAJFCV020000004">
    <property type="protein sequence ID" value="CAG9118438.1"/>
    <property type="molecule type" value="Genomic_DNA"/>
</dbReference>
<organism evidence="3 5">
    <name type="scientific">Bursaphelenchus xylophilus</name>
    <name type="common">Pinewood nematode worm</name>
    <name type="synonym">Aphelenchoides xylophilus</name>
    <dbReference type="NCBI Taxonomy" id="6326"/>
    <lineage>
        <taxon>Eukaryota</taxon>
        <taxon>Metazoa</taxon>
        <taxon>Ecdysozoa</taxon>
        <taxon>Nematoda</taxon>
        <taxon>Chromadorea</taxon>
        <taxon>Rhabditida</taxon>
        <taxon>Tylenchina</taxon>
        <taxon>Tylenchomorpha</taxon>
        <taxon>Aphelenchoidea</taxon>
        <taxon>Aphelenchoididae</taxon>
        <taxon>Bursaphelenchus</taxon>
    </lineage>
</organism>